<dbReference type="GO" id="GO:0005886">
    <property type="term" value="C:plasma membrane"/>
    <property type="evidence" value="ECO:0007669"/>
    <property type="project" value="UniProtKB-SubCell"/>
</dbReference>
<keyword evidence="2" id="KW-1003">Cell membrane</keyword>
<evidence type="ECO:0000256" key="5">
    <source>
        <dbReference type="ARBA" id="ARBA00023136"/>
    </source>
</evidence>
<keyword evidence="8" id="KW-1185">Reference proteome</keyword>
<feature type="transmembrane region" description="Helical" evidence="6">
    <location>
        <begin position="341"/>
        <end position="364"/>
    </location>
</feature>
<feature type="transmembrane region" description="Helical" evidence="6">
    <location>
        <begin position="237"/>
        <end position="258"/>
    </location>
</feature>
<protein>
    <submittedName>
        <fullName evidence="7">Membrane protein involved in the export of O-antigen and teichoic acid</fullName>
    </submittedName>
</protein>
<name>A0A1I0PR07_9BACT</name>
<feature type="transmembrane region" description="Helical" evidence="6">
    <location>
        <begin position="84"/>
        <end position="110"/>
    </location>
</feature>
<accession>A0A1I0PR07</accession>
<evidence type="ECO:0000256" key="6">
    <source>
        <dbReference type="SAM" id="Phobius"/>
    </source>
</evidence>
<reference evidence="7 8" key="1">
    <citation type="submission" date="2016-10" db="EMBL/GenBank/DDBJ databases">
        <authorList>
            <person name="de Groot N.N."/>
        </authorList>
    </citation>
    <scope>NUCLEOTIDE SEQUENCE [LARGE SCALE GENOMIC DNA]</scope>
    <source>
        <strain evidence="7 8">TC2-24</strain>
    </source>
</reference>
<dbReference type="RefSeq" id="WP_143065763.1">
    <property type="nucleotide sequence ID" value="NZ_FOIQ01000004.1"/>
</dbReference>
<feature type="transmembrane region" description="Helical" evidence="6">
    <location>
        <begin position="159"/>
        <end position="177"/>
    </location>
</feature>
<sequence>MRERVRSKMGQDVVWTFALQIGVMVCAFVITKLLASRLSIDDFGQYNVIKRSVQVLSFVMLAGVGIALPRYIPLYRNSTPPRRIVPLLVASLVYILGVSLMVLVVCLLFSTQMQDIVIGQTGNGCLLLIALGYAFTLAMAQFVFAYYRGTGNFKWYNGTQLAVQLAIVVPLVLLPVLTVKTVFVSWLVITALLVAFCLVKEGRGRWGEVSDGTPHFTRQSSLYDSLKTIVKYSSGRLVADFFLFSLSAFPLIYISQAMGLQATAYYAVGITFVTMVTPVFSFIGIILLPYVSACIAKGEMQRADKVITRLLLLYLGAALLITIVLYIFTDFMTALLFARSYVAAGDLTRIMILAILPQALYLLYRNPIDAVAVVPYNTVILGICLTAMVVSFVWASTLTQYAWAYLTVSILQGLLSWLTWQIIQKRSIPRCP</sequence>
<evidence type="ECO:0000256" key="4">
    <source>
        <dbReference type="ARBA" id="ARBA00022989"/>
    </source>
</evidence>
<dbReference type="PANTHER" id="PTHR30250">
    <property type="entry name" value="PST FAMILY PREDICTED COLANIC ACID TRANSPORTER"/>
    <property type="match status" value="1"/>
</dbReference>
<proteinExistence type="predicted"/>
<feature type="transmembrane region" description="Helical" evidence="6">
    <location>
        <begin position="12"/>
        <end position="35"/>
    </location>
</feature>
<gene>
    <name evidence="7" type="ORF">SAMN04487850_1950</name>
</gene>
<feature type="transmembrane region" description="Helical" evidence="6">
    <location>
        <begin position="376"/>
        <end position="395"/>
    </location>
</feature>
<evidence type="ECO:0000256" key="3">
    <source>
        <dbReference type="ARBA" id="ARBA00022692"/>
    </source>
</evidence>
<evidence type="ECO:0000256" key="1">
    <source>
        <dbReference type="ARBA" id="ARBA00004651"/>
    </source>
</evidence>
<dbReference type="InterPro" id="IPR050833">
    <property type="entry name" value="Poly_Biosynth_Transport"/>
</dbReference>
<organism evidence="7 8">
    <name type="scientific">Prevotella aff. ruminicola Tc2-24</name>
    <dbReference type="NCBI Taxonomy" id="81582"/>
    <lineage>
        <taxon>Bacteria</taxon>
        <taxon>Pseudomonadati</taxon>
        <taxon>Bacteroidota</taxon>
        <taxon>Bacteroidia</taxon>
        <taxon>Bacteroidales</taxon>
        <taxon>Prevotellaceae</taxon>
        <taxon>Prevotella</taxon>
    </lineage>
</organism>
<evidence type="ECO:0000313" key="7">
    <source>
        <dbReference type="EMBL" id="SEW16801.1"/>
    </source>
</evidence>
<feature type="transmembrane region" description="Helical" evidence="6">
    <location>
        <begin position="55"/>
        <end position="72"/>
    </location>
</feature>
<feature type="transmembrane region" description="Helical" evidence="6">
    <location>
        <begin position="126"/>
        <end position="147"/>
    </location>
</feature>
<evidence type="ECO:0000313" key="8">
    <source>
        <dbReference type="Proteomes" id="UP000199373"/>
    </source>
</evidence>
<dbReference type="PANTHER" id="PTHR30250:SF11">
    <property type="entry name" value="O-ANTIGEN TRANSPORTER-RELATED"/>
    <property type="match status" value="1"/>
</dbReference>
<keyword evidence="5 6" id="KW-0472">Membrane</keyword>
<feature type="transmembrane region" description="Helical" evidence="6">
    <location>
        <begin position="183"/>
        <end position="199"/>
    </location>
</feature>
<dbReference type="EMBL" id="FOIQ01000004">
    <property type="protein sequence ID" value="SEW16801.1"/>
    <property type="molecule type" value="Genomic_DNA"/>
</dbReference>
<feature type="transmembrane region" description="Helical" evidence="6">
    <location>
        <begin position="264"/>
        <end position="290"/>
    </location>
</feature>
<keyword evidence="4 6" id="KW-1133">Transmembrane helix</keyword>
<feature type="transmembrane region" description="Helical" evidence="6">
    <location>
        <begin position="401"/>
        <end position="420"/>
    </location>
</feature>
<feature type="transmembrane region" description="Helical" evidence="6">
    <location>
        <begin position="311"/>
        <end position="329"/>
    </location>
</feature>
<dbReference type="AlphaFoldDB" id="A0A1I0PR07"/>
<comment type="subcellular location">
    <subcellularLocation>
        <location evidence="1">Cell membrane</location>
        <topology evidence="1">Multi-pass membrane protein</topology>
    </subcellularLocation>
</comment>
<dbReference type="Proteomes" id="UP000199373">
    <property type="component" value="Unassembled WGS sequence"/>
</dbReference>
<evidence type="ECO:0000256" key="2">
    <source>
        <dbReference type="ARBA" id="ARBA00022475"/>
    </source>
</evidence>
<keyword evidence="3 6" id="KW-0812">Transmembrane</keyword>